<keyword evidence="4" id="KW-0547">Nucleotide-binding</keyword>
<dbReference type="GO" id="GO:0017110">
    <property type="term" value="F:nucleoside diphosphate phosphatase activity"/>
    <property type="evidence" value="ECO:0007669"/>
    <property type="project" value="TreeGrafter"/>
</dbReference>
<protein>
    <recommendedName>
        <fullName evidence="9">Apyrase</fullName>
    </recommendedName>
</protein>
<dbReference type="Pfam" id="PF01150">
    <property type="entry name" value="GDA1_CD39"/>
    <property type="match status" value="1"/>
</dbReference>
<feature type="region of interest" description="Disordered" evidence="5">
    <location>
        <begin position="1"/>
        <end position="52"/>
    </location>
</feature>
<comment type="similarity">
    <text evidence="1">Belongs to the GDA1/CD39 NTPase family.</text>
</comment>
<feature type="transmembrane region" description="Helical" evidence="6">
    <location>
        <begin position="528"/>
        <end position="555"/>
    </location>
</feature>
<evidence type="ECO:0000256" key="6">
    <source>
        <dbReference type="SAM" id="Phobius"/>
    </source>
</evidence>
<reference evidence="7" key="1">
    <citation type="submission" date="2020-06" db="EMBL/GenBank/DDBJ databases">
        <title>WGS assembly of Ceratodon purpureus strain R40.</title>
        <authorList>
            <person name="Carey S.B."/>
            <person name="Jenkins J."/>
            <person name="Shu S."/>
            <person name="Lovell J.T."/>
            <person name="Sreedasyam A."/>
            <person name="Maumus F."/>
            <person name="Tiley G.P."/>
            <person name="Fernandez-Pozo N."/>
            <person name="Barry K."/>
            <person name="Chen C."/>
            <person name="Wang M."/>
            <person name="Lipzen A."/>
            <person name="Daum C."/>
            <person name="Saski C.A."/>
            <person name="Payton A.C."/>
            <person name="Mcbreen J.C."/>
            <person name="Conrad R.E."/>
            <person name="Kollar L.M."/>
            <person name="Olsson S."/>
            <person name="Huttunen S."/>
            <person name="Landis J.B."/>
            <person name="Wickett N.J."/>
            <person name="Johnson M.G."/>
            <person name="Rensing S.A."/>
            <person name="Grimwood J."/>
            <person name="Schmutz J."/>
            <person name="Mcdaniel S.F."/>
        </authorList>
    </citation>
    <scope>NUCLEOTIDE SEQUENCE</scope>
    <source>
        <strain evidence="7">R40</strain>
    </source>
</reference>
<keyword evidence="6" id="KW-0472">Membrane</keyword>
<feature type="compositionally biased region" description="Gly residues" evidence="5">
    <location>
        <begin position="1"/>
        <end position="10"/>
    </location>
</feature>
<feature type="binding site" evidence="4">
    <location>
        <begin position="271"/>
        <end position="275"/>
    </location>
    <ligand>
        <name>ATP</name>
        <dbReference type="ChEBI" id="CHEBI:30616"/>
    </ligand>
</feature>
<evidence type="ECO:0000256" key="1">
    <source>
        <dbReference type="ARBA" id="ARBA00009283"/>
    </source>
</evidence>
<dbReference type="Proteomes" id="UP000822688">
    <property type="component" value="Chromosome 7"/>
</dbReference>
<evidence type="ECO:0000256" key="2">
    <source>
        <dbReference type="ARBA" id="ARBA00022801"/>
    </source>
</evidence>
<dbReference type="PANTHER" id="PTHR11782:SF3">
    <property type="entry name" value="APYRASE 6-RELATED"/>
    <property type="match status" value="1"/>
</dbReference>
<name>A0A8T0H5U9_CERPU</name>
<dbReference type="PANTHER" id="PTHR11782">
    <property type="entry name" value="ADENOSINE/GUANOSINE DIPHOSPHATASE"/>
    <property type="match status" value="1"/>
</dbReference>
<comment type="caution">
    <text evidence="7">The sequence shown here is derived from an EMBL/GenBank/DDBJ whole genome shotgun (WGS) entry which is preliminary data.</text>
</comment>
<evidence type="ECO:0000313" key="8">
    <source>
        <dbReference type="Proteomes" id="UP000822688"/>
    </source>
</evidence>
<accession>A0A8T0H5U9</accession>
<sequence>MVGNGGGLGGFMRRSTTSTASGGAAGKDKDKMDLPKLQTRSTSTFPPPHKTQLPMRYQTQHYQNAGTSARSPALICKRSAWVVFMLLSFFFVSLYLISLARGVQFSSQVSSANRKRYGVVIDAGSSGSRIHIFQYKHGVIPAVDLIGLEQLSLKRTPGLSSFADNPSLAGDSLMEQLEFAKTKVPEKERSRTRVYLMATAGLRRLDKTIQEAVLDSCRKVLRASSFQFRDEWASVISGTDEGVYAWVSANYALGTLQGDPTQTTGIVELGGASAQVTFAPKEPPPPAYRHNLELGGRSYMLYTYSFLNFGQEAAWDSLLELITAGGALATPRPGLKKDIAIDPCTPRGYKRSIEENARHSATVSTATHTPVSTVISRGNFSECREAAYSLLQHGHDACAYPKCAIGNAFIPDIQGRFFATENFFYTSEFFKLPATTSLAEIADAGEHYCGEDWTRLQEKHKSAEEKDLLKYCFSTAYIVALMHDSLGIGMQDDRVKFTNKVHNVPLDWALGALIVKLSEDEEQIPHPWLFSAGYVKVLSLLVLMSVGLVVIWFIARWRRPQVTTIYDLEKGRYITTASRIR</sequence>
<gene>
    <name evidence="7" type="ORF">KC19_7G125400</name>
</gene>
<keyword evidence="8" id="KW-1185">Reference proteome</keyword>
<proteinExistence type="inferred from homology"/>
<organism evidence="7 8">
    <name type="scientific">Ceratodon purpureus</name>
    <name type="common">Fire moss</name>
    <name type="synonym">Dicranum purpureum</name>
    <dbReference type="NCBI Taxonomy" id="3225"/>
    <lineage>
        <taxon>Eukaryota</taxon>
        <taxon>Viridiplantae</taxon>
        <taxon>Streptophyta</taxon>
        <taxon>Embryophyta</taxon>
        <taxon>Bryophyta</taxon>
        <taxon>Bryophytina</taxon>
        <taxon>Bryopsida</taxon>
        <taxon>Dicranidae</taxon>
        <taxon>Pseudoditrichales</taxon>
        <taxon>Ditrichaceae</taxon>
        <taxon>Ceratodon</taxon>
    </lineage>
</organism>
<dbReference type="Gene3D" id="3.30.420.150">
    <property type="entry name" value="Exopolyphosphatase. Domain 2"/>
    <property type="match status" value="1"/>
</dbReference>
<dbReference type="GO" id="GO:0005524">
    <property type="term" value="F:ATP binding"/>
    <property type="evidence" value="ECO:0007669"/>
    <property type="project" value="UniProtKB-KW"/>
</dbReference>
<keyword evidence="6" id="KW-1133">Transmembrane helix</keyword>
<evidence type="ECO:0000313" key="7">
    <source>
        <dbReference type="EMBL" id="KAG0567306.1"/>
    </source>
</evidence>
<evidence type="ECO:0000256" key="4">
    <source>
        <dbReference type="PIRSR" id="PIRSR600407-2"/>
    </source>
</evidence>
<dbReference type="InterPro" id="IPR000407">
    <property type="entry name" value="GDA1_CD39_NTPase"/>
</dbReference>
<keyword evidence="6" id="KW-0812">Transmembrane</keyword>
<dbReference type="GO" id="GO:0009134">
    <property type="term" value="P:nucleoside diphosphate catabolic process"/>
    <property type="evidence" value="ECO:0007669"/>
    <property type="project" value="TreeGrafter"/>
</dbReference>
<keyword evidence="4" id="KW-0067">ATP-binding</keyword>
<dbReference type="AlphaFoldDB" id="A0A8T0H5U9"/>
<dbReference type="GO" id="GO:0016020">
    <property type="term" value="C:membrane"/>
    <property type="evidence" value="ECO:0007669"/>
    <property type="project" value="TreeGrafter"/>
</dbReference>
<feature type="active site" description="Proton acceptor" evidence="3">
    <location>
        <position position="241"/>
    </location>
</feature>
<evidence type="ECO:0000256" key="3">
    <source>
        <dbReference type="PIRSR" id="PIRSR600407-1"/>
    </source>
</evidence>
<evidence type="ECO:0008006" key="9">
    <source>
        <dbReference type="Google" id="ProtNLM"/>
    </source>
</evidence>
<keyword evidence="2" id="KW-0378">Hydrolase</keyword>
<dbReference type="EMBL" id="CM026428">
    <property type="protein sequence ID" value="KAG0567306.1"/>
    <property type="molecule type" value="Genomic_DNA"/>
</dbReference>
<dbReference type="Gene3D" id="3.30.420.40">
    <property type="match status" value="1"/>
</dbReference>
<feature type="transmembrane region" description="Helical" evidence="6">
    <location>
        <begin position="80"/>
        <end position="100"/>
    </location>
</feature>
<evidence type="ECO:0000256" key="5">
    <source>
        <dbReference type="SAM" id="MobiDB-lite"/>
    </source>
</evidence>